<dbReference type="SUPFAM" id="SSF53098">
    <property type="entry name" value="Ribonuclease H-like"/>
    <property type="match status" value="1"/>
</dbReference>
<dbReference type="PANTHER" id="PTHR23272">
    <property type="entry name" value="BED FINGER-RELATED"/>
    <property type="match status" value="1"/>
</dbReference>
<dbReference type="GO" id="GO:0046983">
    <property type="term" value="F:protein dimerization activity"/>
    <property type="evidence" value="ECO:0007669"/>
    <property type="project" value="InterPro"/>
</dbReference>
<dbReference type="InterPro" id="IPR008906">
    <property type="entry name" value="HATC_C_dom"/>
</dbReference>
<dbReference type="AlphaFoldDB" id="A0A822YXQ4"/>
<gene>
    <name evidence="2" type="ORF">HUJ06_007614</name>
</gene>
<evidence type="ECO:0000313" key="2">
    <source>
        <dbReference type="EMBL" id="DAD36973.1"/>
    </source>
</evidence>
<dbReference type="EMBL" id="DUZY01000004">
    <property type="protein sequence ID" value="DAD36973.1"/>
    <property type="molecule type" value="Genomic_DNA"/>
</dbReference>
<evidence type="ECO:0000313" key="3">
    <source>
        <dbReference type="Proteomes" id="UP000607653"/>
    </source>
</evidence>
<dbReference type="InterPro" id="IPR012337">
    <property type="entry name" value="RNaseH-like_sf"/>
</dbReference>
<dbReference type="Proteomes" id="UP000607653">
    <property type="component" value="Unassembled WGS sequence"/>
</dbReference>
<protein>
    <recommendedName>
        <fullName evidence="1">HAT C-terminal dimerisation domain-containing protein</fullName>
    </recommendedName>
</protein>
<keyword evidence="3" id="KW-1185">Reference proteome</keyword>
<name>A0A822YXQ4_NELNU</name>
<dbReference type="Pfam" id="PF05699">
    <property type="entry name" value="Dimer_Tnp_hAT"/>
    <property type="match status" value="1"/>
</dbReference>
<dbReference type="PANTHER" id="PTHR23272:SF184">
    <property type="entry name" value="OS03G0311250 PROTEIN"/>
    <property type="match status" value="1"/>
</dbReference>
<reference evidence="2 3" key="1">
    <citation type="journal article" date="2020" name="Mol. Biol. Evol.">
        <title>Distinct Expression and Methylation Patterns for Genes with Different Fates following a Single Whole-Genome Duplication in Flowering Plants.</title>
        <authorList>
            <person name="Shi T."/>
            <person name="Rahmani R.S."/>
            <person name="Gugger P.F."/>
            <person name="Wang M."/>
            <person name="Li H."/>
            <person name="Zhang Y."/>
            <person name="Li Z."/>
            <person name="Wang Q."/>
            <person name="Van de Peer Y."/>
            <person name="Marchal K."/>
            <person name="Chen J."/>
        </authorList>
    </citation>
    <scope>NUCLEOTIDE SEQUENCE [LARGE SCALE GENOMIC DNA]</scope>
    <source>
        <tissue evidence="2">Leaf</tissue>
    </source>
</reference>
<proteinExistence type="predicted"/>
<feature type="domain" description="HAT C-terminal dimerisation" evidence="1">
    <location>
        <begin position="24"/>
        <end position="104"/>
    </location>
</feature>
<sequence>MLAMPQFKKYKSKNGGVDSKFKLGRYLNEDTEEGNDDFDILEWWKVNCPRFSIISQMARDLLVVPISIVASESTFSTRGQVLDAFRSSLTPKIAEALLCAQDWI</sequence>
<organism evidence="2 3">
    <name type="scientific">Nelumbo nucifera</name>
    <name type="common">Sacred lotus</name>
    <dbReference type="NCBI Taxonomy" id="4432"/>
    <lineage>
        <taxon>Eukaryota</taxon>
        <taxon>Viridiplantae</taxon>
        <taxon>Streptophyta</taxon>
        <taxon>Embryophyta</taxon>
        <taxon>Tracheophyta</taxon>
        <taxon>Spermatophyta</taxon>
        <taxon>Magnoliopsida</taxon>
        <taxon>Proteales</taxon>
        <taxon>Nelumbonaceae</taxon>
        <taxon>Nelumbo</taxon>
    </lineage>
</organism>
<comment type="caution">
    <text evidence="2">The sequence shown here is derived from an EMBL/GenBank/DDBJ whole genome shotgun (WGS) entry which is preliminary data.</text>
</comment>
<evidence type="ECO:0000259" key="1">
    <source>
        <dbReference type="Pfam" id="PF05699"/>
    </source>
</evidence>
<accession>A0A822YXQ4</accession>